<dbReference type="Proteomes" id="UP001497623">
    <property type="component" value="Unassembled WGS sequence"/>
</dbReference>
<dbReference type="InterPro" id="IPR004843">
    <property type="entry name" value="Calcineurin-like_PHP"/>
</dbReference>
<dbReference type="InterPro" id="IPR051693">
    <property type="entry name" value="UPF0046_metallophosphoest"/>
</dbReference>
<keyword evidence="4" id="KW-1185">Reference proteome</keyword>
<name>A0AAV2QI42_MEGNR</name>
<feature type="domain" description="Calcineurin-like phosphoesterase" evidence="2">
    <location>
        <begin position="9"/>
        <end position="187"/>
    </location>
</feature>
<protein>
    <recommendedName>
        <fullName evidence="2">Calcineurin-like phosphoesterase domain-containing protein</fullName>
    </recommendedName>
</protein>
<proteinExistence type="inferred from homology"/>
<evidence type="ECO:0000259" key="2">
    <source>
        <dbReference type="Pfam" id="PF00149"/>
    </source>
</evidence>
<dbReference type="CDD" id="cd07379">
    <property type="entry name" value="MPP_239FB"/>
    <property type="match status" value="1"/>
</dbReference>
<sequence length="231" mass="25982">MVVEADVVRFVCISDNHNRRPMKDLPPGDVLLHAGDFTSKGTLNEAKLFNEWLGTLHFQYKVVIPGNHDLFCDARFTKRVGSHDPHEVLSNAIYLQDSSVTIMGIKIYGAPWQPVHFRNAFTLERGKPLQEKWSLIPEDTTILITHGPPYGHGDKVRSGDHVGCFDLILTVQNKVKPKYHVFGHIHEGYGATTDGTTTFINAAVLDRHHVWSNSPIVFDLPLPDGIKKEWA</sequence>
<evidence type="ECO:0000313" key="3">
    <source>
        <dbReference type="EMBL" id="CAL4087678.1"/>
    </source>
</evidence>
<dbReference type="Pfam" id="PF00149">
    <property type="entry name" value="Metallophos"/>
    <property type="match status" value="1"/>
</dbReference>
<organism evidence="3 4">
    <name type="scientific">Meganyctiphanes norvegica</name>
    <name type="common">Northern krill</name>
    <name type="synonym">Thysanopoda norvegica</name>
    <dbReference type="NCBI Taxonomy" id="48144"/>
    <lineage>
        <taxon>Eukaryota</taxon>
        <taxon>Metazoa</taxon>
        <taxon>Ecdysozoa</taxon>
        <taxon>Arthropoda</taxon>
        <taxon>Crustacea</taxon>
        <taxon>Multicrustacea</taxon>
        <taxon>Malacostraca</taxon>
        <taxon>Eumalacostraca</taxon>
        <taxon>Eucarida</taxon>
        <taxon>Euphausiacea</taxon>
        <taxon>Euphausiidae</taxon>
        <taxon>Meganyctiphanes</taxon>
    </lineage>
</organism>
<dbReference type="Gene3D" id="3.60.21.10">
    <property type="match status" value="1"/>
</dbReference>
<evidence type="ECO:0000256" key="1">
    <source>
        <dbReference type="ARBA" id="ARBA00007993"/>
    </source>
</evidence>
<comment type="similarity">
    <text evidence="1">Belongs to the UPF0046 family.</text>
</comment>
<dbReference type="GO" id="GO:0016787">
    <property type="term" value="F:hydrolase activity"/>
    <property type="evidence" value="ECO:0007669"/>
    <property type="project" value="InterPro"/>
</dbReference>
<accession>A0AAV2QI42</accession>
<gene>
    <name evidence="3" type="ORF">MNOR_LOCUS13281</name>
</gene>
<dbReference type="EMBL" id="CAXKWB010007539">
    <property type="protein sequence ID" value="CAL4087678.1"/>
    <property type="molecule type" value="Genomic_DNA"/>
</dbReference>
<feature type="non-terminal residue" evidence="3">
    <location>
        <position position="231"/>
    </location>
</feature>
<comment type="caution">
    <text evidence="3">The sequence shown here is derived from an EMBL/GenBank/DDBJ whole genome shotgun (WGS) entry which is preliminary data.</text>
</comment>
<dbReference type="SUPFAM" id="SSF56300">
    <property type="entry name" value="Metallo-dependent phosphatases"/>
    <property type="match status" value="1"/>
</dbReference>
<dbReference type="PANTHER" id="PTHR12905">
    <property type="entry name" value="METALLOPHOSPHOESTERASE"/>
    <property type="match status" value="1"/>
</dbReference>
<reference evidence="3 4" key="1">
    <citation type="submission" date="2024-05" db="EMBL/GenBank/DDBJ databases">
        <authorList>
            <person name="Wallberg A."/>
        </authorList>
    </citation>
    <scope>NUCLEOTIDE SEQUENCE [LARGE SCALE GENOMIC DNA]</scope>
</reference>
<dbReference type="InterPro" id="IPR029052">
    <property type="entry name" value="Metallo-depent_PP-like"/>
</dbReference>
<dbReference type="AlphaFoldDB" id="A0AAV2QI42"/>
<evidence type="ECO:0000313" key="4">
    <source>
        <dbReference type="Proteomes" id="UP001497623"/>
    </source>
</evidence>
<dbReference type="PANTHER" id="PTHR12905:SF0">
    <property type="entry name" value="CALCINEURIN-LIKE PHOSPHOESTERASE DOMAIN-CONTAINING PROTEIN"/>
    <property type="match status" value="1"/>
</dbReference>